<sequence>MAYKLDFKAPYLNVINNELTSTAQRRHGVDPSTEEALPEVPVSGKAELDRAVAAAKTAYPAWRSLSWDERGSYLLKLADAIEANHDDFRDLDIAETGKPFQHANFEMVLVLAHLRGTESLRIPDDVVEDTPEKTMLVRYRPLGVGAAIVPWNWPLLLGLGKIGPAVLAGNTIIVKPSPYAPYSLLRIGELAAKIFPPGIIQVLSGDESLGPLFTEHPGIAKVSFTGSIATGRKVAEACGRTLKRVTLELGGNDAAVICEDADLARTVPGVSFLAFLCAGQICMNIKRVYVHDKIYDAFLAAMVTFIRDNMPYGPAADPKTIIGPLQNSVQYEKVKKFFAEAETQKWTIALGGLEEEAKIKSKGLLLPPTLIDNPSDDSRIVVEEPFGPILPVMRWTDEKEVISRVNAVEAGLGASVWSSNIEKATEIADALEAGSVWINNHFQVSPNMPFGGHKASGIGMDWGVVGLKGWCNPQGFWTFKK</sequence>
<name>A0A9P4XZ55_CRYP1</name>
<proteinExistence type="inferred from homology"/>
<dbReference type="PROSITE" id="PS00687">
    <property type="entry name" value="ALDEHYDE_DEHYDR_GLU"/>
    <property type="match status" value="1"/>
</dbReference>
<dbReference type="FunFam" id="3.40.605.10:FF:000007">
    <property type="entry name" value="NAD/NADP-dependent betaine aldehyde dehydrogenase"/>
    <property type="match status" value="1"/>
</dbReference>
<reference evidence="8" key="1">
    <citation type="journal article" date="2020" name="Phytopathology">
        <title>Genome sequence of the chestnut blight fungus Cryphonectria parasitica EP155: A fundamental resource for an archetypical invasive plant pathogen.</title>
        <authorList>
            <person name="Crouch J.A."/>
            <person name="Dawe A."/>
            <person name="Aerts A."/>
            <person name="Barry K."/>
            <person name="Churchill A.C.L."/>
            <person name="Grimwood J."/>
            <person name="Hillman B."/>
            <person name="Milgroom M.G."/>
            <person name="Pangilinan J."/>
            <person name="Smith M."/>
            <person name="Salamov A."/>
            <person name="Schmutz J."/>
            <person name="Yadav J."/>
            <person name="Grigoriev I.V."/>
            <person name="Nuss D."/>
        </authorList>
    </citation>
    <scope>NUCLEOTIDE SEQUENCE</scope>
    <source>
        <strain evidence="8">EP155</strain>
    </source>
</reference>
<dbReference type="PROSITE" id="PS00070">
    <property type="entry name" value="ALDEHYDE_DEHYDR_CYS"/>
    <property type="match status" value="1"/>
</dbReference>
<dbReference type="GeneID" id="63839411"/>
<dbReference type="InterPro" id="IPR044086">
    <property type="entry name" value="LUC3-like"/>
</dbReference>
<evidence type="ECO:0000256" key="4">
    <source>
        <dbReference type="ARBA" id="ARBA00049194"/>
    </source>
</evidence>
<evidence type="ECO:0000313" key="9">
    <source>
        <dbReference type="Proteomes" id="UP000803844"/>
    </source>
</evidence>
<gene>
    <name evidence="8" type="ORF">M406DRAFT_347355</name>
</gene>
<dbReference type="PANTHER" id="PTHR11699">
    <property type="entry name" value="ALDEHYDE DEHYDROGENASE-RELATED"/>
    <property type="match status" value="1"/>
</dbReference>
<dbReference type="Pfam" id="PF00171">
    <property type="entry name" value="Aldedh"/>
    <property type="match status" value="1"/>
</dbReference>
<feature type="active site" evidence="5">
    <location>
        <position position="248"/>
    </location>
</feature>
<dbReference type="InterPro" id="IPR029510">
    <property type="entry name" value="Ald_DH_CS_GLU"/>
</dbReference>
<feature type="domain" description="Aldehyde dehydrogenase" evidence="7">
    <location>
        <begin position="25"/>
        <end position="472"/>
    </location>
</feature>
<dbReference type="EMBL" id="MU032349">
    <property type="protein sequence ID" value="KAF3764032.1"/>
    <property type="molecule type" value="Genomic_DNA"/>
</dbReference>
<dbReference type="EC" id="1.2.1.3" evidence="3"/>
<evidence type="ECO:0000313" key="8">
    <source>
        <dbReference type="EMBL" id="KAF3764032.1"/>
    </source>
</evidence>
<dbReference type="SUPFAM" id="SSF53720">
    <property type="entry name" value="ALDH-like"/>
    <property type="match status" value="1"/>
</dbReference>
<keyword evidence="2 6" id="KW-0560">Oxidoreductase</keyword>
<dbReference type="Gene3D" id="3.40.309.10">
    <property type="entry name" value="Aldehyde Dehydrogenase, Chain A, domain 2"/>
    <property type="match status" value="1"/>
</dbReference>
<dbReference type="OrthoDB" id="310895at2759"/>
<comment type="similarity">
    <text evidence="1 6">Belongs to the aldehyde dehydrogenase family.</text>
</comment>
<dbReference type="InterPro" id="IPR015590">
    <property type="entry name" value="Aldehyde_DH_dom"/>
</dbReference>
<dbReference type="Gene3D" id="3.40.605.10">
    <property type="entry name" value="Aldehyde Dehydrogenase, Chain A, domain 1"/>
    <property type="match status" value="1"/>
</dbReference>
<dbReference type="Proteomes" id="UP000803844">
    <property type="component" value="Unassembled WGS sequence"/>
</dbReference>
<dbReference type="InterPro" id="IPR016163">
    <property type="entry name" value="Ald_DH_C"/>
</dbReference>
<dbReference type="AlphaFoldDB" id="A0A9P4XZ55"/>
<evidence type="ECO:0000256" key="6">
    <source>
        <dbReference type="RuleBase" id="RU003345"/>
    </source>
</evidence>
<evidence type="ECO:0000256" key="3">
    <source>
        <dbReference type="ARBA" id="ARBA00024226"/>
    </source>
</evidence>
<dbReference type="CDD" id="cd07106">
    <property type="entry name" value="ALDH_AldA-AAD23400"/>
    <property type="match status" value="1"/>
</dbReference>
<evidence type="ECO:0000256" key="1">
    <source>
        <dbReference type="ARBA" id="ARBA00009986"/>
    </source>
</evidence>
<protein>
    <recommendedName>
        <fullName evidence="3">aldehyde dehydrogenase (NAD(+))</fullName>
        <ecNumber evidence="3">1.2.1.3</ecNumber>
    </recommendedName>
</protein>
<evidence type="ECO:0000256" key="5">
    <source>
        <dbReference type="PROSITE-ProRule" id="PRU10007"/>
    </source>
</evidence>
<accession>A0A9P4XZ55</accession>
<keyword evidence="9" id="KW-1185">Reference proteome</keyword>
<comment type="caution">
    <text evidence="8">The sequence shown here is derived from an EMBL/GenBank/DDBJ whole genome shotgun (WGS) entry which is preliminary data.</text>
</comment>
<organism evidence="8 9">
    <name type="scientific">Cryphonectria parasitica (strain ATCC 38755 / EP155)</name>
    <dbReference type="NCBI Taxonomy" id="660469"/>
    <lineage>
        <taxon>Eukaryota</taxon>
        <taxon>Fungi</taxon>
        <taxon>Dikarya</taxon>
        <taxon>Ascomycota</taxon>
        <taxon>Pezizomycotina</taxon>
        <taxon>Sordariomycetes</taxon>
        <taxon>Sordariomycetidae</taxon>
        <taxon>Diaporthales</taxon>
        <taxon>Cryphonectriaceae</taxon>
        <taxon>Cryphonectria-Endothia species complex</taxon>
        <taxon>Cryphonectria</taxon>
    </lineage>
</organism>
<dbReference type="InterPro" id="IPR016161">
    <property type="entry name" value="Ald_DH/histidinol_DH"/>
</dbReference>
<evidence type="ECO:0000256" key="2">
    <source>
        <dbReference type="ARBA" id="ARBA00023002"/>
    </source>
</evidence>
<dbReference type="RefSeq" id="XP_040774993.1">
    <property type="nucleotide sequence ID" value="XM_040922282.1"/>
</dbReference>
<dbReference type="InterPro" id="IPR016162">
    <property type="entry name" value="Ald_DH_N"/>
</dbReference>
<evidence type="ECO:0000259" key="7">
    <source>
        <dbReference type="Pfam" id="PF00171"/>
    </source>
</evidence>
<comment type="catalytic activity">
    <reaction evidence="4">
        <text>an aldehyde + NAD(+) + H2O = a carboxylate + NADH + 2 H(+)</text>
        <dbReference type="Rhea" id="RHEA:16185"/>
        <dbReference type="ChEBI" id="CHEBI:15377"/>
        <dbReference type="ChEBI" id="CHEBI:15378"/>
        <dbReference type="ChEBI" id="CHEBI:17478"/>
        <dbReference type="ChEBI" id="CHEBI:29067"/>
        <dbReference type="ChEBI" id="CHEBI:57540"/>
        <dbReference type="ChEBI" id="CHEBI:57945"/>
        <dbReference type="EC" id="1.2.1.3"/>
    </reaction>
</comment>
<dbReference type="InterPro" id="IPR016160">
    <property type="entry name" value="Ald_DH_CS_CYS"/>
</dbReference>
<dbReference type="GO" id="GO:0004029">
    <property type="term" value="F:aldehyde dehydrogenase (NAD+) activity"/>
    <property type="evidence" value="ECO:0007669"/>
    <property type="project" value="UniProtKB-EC"/>
</dbReference>